<evidence type="ECO:0000259" key="1">
    <source>
        <dbReference type="Pfam" id="PF00535"/>
    </source>
</evidence>
<keyword evidence="3" id="KW-1185">Reference proteome</keyword>
<dbReference type="PANTHER" id="PTHR43179">
    <property type="entry name" value="RHAMNOSYLTRANSFERASE WBBL"/>
    <property type="match status" value="1"/>
</dbReference>
<evidence type="ECO:0000313" key="3">
    <source>
        <dbReference type="Proteomes" id="UP000464495"/>
    </source>
</evidence>
<sequence>MNEKLPGGPTVLTVILNWRTPEMSIDSAASAVREMEGIAGEIIIVDNDSQDGSEEKMRAEVEACGWAANNRVRVLQSGLNGGFPYGTNFGMRAGLSDGSRPDYCYALNSDAFADEGSIRVLLQYLEEHPETGFAGSYIHGEDGEPHQTSFRFPTPLSEFEGAVQFGPVSRLLKNKAMVLPVLTETCRVDWLAGASLMMRDRILQEIGMFDETFFLYFDDPDLCGRALKAGWPTMYVHESKVTHLGSVSTGMKEWKRVPTYWLDSRLHYFVKNHGWGTLALATFLQVVGGGLANLRSALNGKKRNAPERFIRDLVSHDLKIAFGRMTKGQSAMPVPKAQQVNA</sequence>
<dbReference type="PANTHER" id="PTHR43179:SF7">
    <property type="entry name" value="RHAMNOSYLTRANSFERASE WBBL"/>
    <property type="match status" value="1"/>
</dbReference>
<dbReference type="Gene3D" id="3.90.550.10">
    <property type="entry name" value="Spore Coat Polysaccharide Biosynthesis Protein SpsA, Chain A"/>
    <property type="match status" value="1"/>
</dbReference>
<dbReference type="Proteomes" id="UP000464495">
    <property type="component" value="Chromosome"/>
</dbReference>
<dbReference type="InterPro" id="IPR029044">
    <property type="entry name" value="Nucleotide-diphossugar_trans"/>
</dbReference>
<dbReference type="GO" id="GO:0016740">
    <property type="term" value="F:transferase activity"/>
    <property type="evidence" value="ECO:0007669"/>
    <property type="project" value="UniProtKB-KW"/>
</dbReference>
<dbReference type="RefSeq" id="WP_161860668.1">
    <property type="nucleotide sequence ID" value="NZ_CP046620.1"/>
</dbReference>
<proteinExistence type="predicted"/>
<organism evidence="2 3">
    <name type="scientific">Algicella marina</name>
    <dbReference type="NCBI Taxonomy" id="2683284"/>
    <lineage>
        <taxon>Bacteria</taxon>
        <taxon>Pseudomonadati</taxon>
        <taxon>Pseudomonadota</taxon>
        <taxon>Alphaproteobacteria</taxon>
        <taxon>Rhodobacterales</taxon>
        <taxon>Paracoccaceae</taxon>
        <taxon>Algicella</taxon>
    </lineage>
</organism>
<name>A0A6P1SWG1_9RHOB</name>
<protein>
    <submittedName>
        <fullName evidence="2">Glycosyltransferase</fullName>
    </submittedName>
</protein>
<dbReference type="AlphaFoldDB" id="A0A6P1SWG1"/>
<dbReference type="InterPro" id="IPR001173">
    <property type="entry name" value="Glyco_trans_2-like"/>
</dbReference>
<keyword evidence="2" id="KW-0808">Transferase</keyword>
<accession>A0A6P1SWG1</accession>
<dbReference type="Pfam" id="PF00535">
    <property type="entry name" value="Glycos_transf_2"/>
    <property type="match status" value="1"/>
</dbReference>
<feature type="domain" description="Glycosyltransferase 2-like" evidence="1">
    <location>
        <begin position="36"/>
        <end position="151"/>
    </location>
</feature>
<dbReference type="EMBL" id="CP046620">
    <property type="protein sequence ID" value="QHQ34097.1"/>
    <property type="molecule type" value="Genomic_DNA"/>
</dbReference>
<gene>
    <name evidence="2" type="ORF">GO499_02305</name>
</gene>
<evidence type="ECO:0000313" key="2">
    <source>
        <dbReference type="EMBL" id="QHQ34097.1"/>
    </source>
</evidence>
<dbReference type="KEGG" id="amaq:GO499_02305"/>
<reference evidence="2 3" key="1">
    <citation type="submission" date="2019-12" db="EMBL/GenBank/DDBJ databases">
        <title>Complete genome sequence of Algicella marina strain 9Alg 56(T) isolated from the red alga Tichocarpus crinitus.</title>
        <authorList>
            <person name="Kim S.-G."/>
            <person name="Nedashkovskaya O.I."/>
        </authorList>
    </citation>
    <scope>NUCLEOTIDE SEQUENCE [LARGE SCALE GENOMIC DNA]</scope>
    <source>
        <strain evidence="2 3">9Alg 56</strain>
    </source>
</reference>
<dbReference type="SUPFAM" id="SSF53448">
    <property type="entry name" value="Nucleotide-diphospho-sugar transferases"/>
    <property type="match status" value="1"/>
</dbReference>